<keyword evidence="8" id="KW-0614">Plasmid</keyword>
<dbReference type="PANTHER" id="PTHR13887:SF14">
    <property type="entry name" value="DISULFIDE BOND FORMATION PROTEIN D"/>
    <property type="match status" value="1"/>
</dbReference>
<dbReference type="PATRIC" id="fig|270351.10.peg.6648"/>
<geneLocation type="plasmid" evidence="9">
    <name>pMaq22A_1p DNA</name>
</geneLocation>
<feature type="domain" description="Thioredoxin" evidence="7">
    <location>
        <begin position="4"/>
        <end position="207"/>
    </location>
</feature>
<dbReference type="Pfam" id="PF13462">
    <property type="entry name" value="Thioredoxin_4"/>
    <property type="match status" value="1"/>
</dbReference>
<evidence type="ECO:0000256" key="2">
    <source>
        <dbReference type="ARBA" id="ARBA00005791"/>
    </source>
</evidence>
<organism evidence="8 9">
    <name type="scientific">Methylobacterium aquaticum</name>
    <dbReference type="NCBI Taxonomy" id="270351"/>
    <lineage>
        <taxon>Bacteria</taxon>
        <taxon>Pseudomonadati</taxon>
        <taxon>Pseudomonadota</taxon>
        <taxon>Alphaproteobacteria</taxon>
        <taxon>Hyphomicrobiales</taxon>
        <taxon>Methylobacteriaceae</taxon>
        <taxon>Methylobacterium</taxon>
    </lineage>
</organism>
<dbReference type="InterPro" id="IPR036249">
    <property type="entry name" value="Thioredoxin-like_sf"/>
</dbReference>
<dbReference type="AlphaFoldDB" id="A0A0C6F9U1"/>
<proteinExistence type="inferred from homology"/>
<gene>
    <name evidence="8" type="primary">dsbG</name>
    <name evidence="8" type="ORF">Maq22A_1p36860</name>
</gene>
<sequence length="215" mass="23145">MDRRTLLALLPAATLAPALLSPGLRTEVAFAQGIDTNAILNDPEAPVSGNPKGDLTIVAFLDYNCPFCKKAEPDLLRLVKTDGRIRLVHKDWPILGDASVYGAQLALAARYQDRYDIVHRALMAIPGRKIPKERMRDAVAAAGIDMARLDEDATAHRAEIAALLQRNLDQADALGLQGTPVFLIGQLKVAAALDYDGFRQAAAQARAKAPNGSRS</sequence>
<dbReference type="PANTHER" id="PTHR13887">
    <property type="entry name" value="GLUTATHIONE S-TRANSFERASE KAPPA"/>
    <property type="match status" value="1"/>
</dbReference>
<accession>A0A0C6F9U1</accession>
<dbReference type="CDD" id="cd03023">
    <property type="entry name" value="DsbA_Com1_like"/>
    <property type="match status" value="1"/>
</dbReference>
<evidence type="ECO:0000313" key="8">
    <source>
        <dbReference type="EMBL" id="BAQ49566.1"/>
    </source>
</evidence>
<evidence type="ECO:0000256" key="3">
    <source>
        <dbReference type="ARBA" id="ARBA00022729"/>
    </source>
</evidence>
<dbReference type="Proteomes" id="UP000061432">
    <property type="component" value="Plasmid pMaq22A_1p"/>
</dbReference>
<reference evidence="9" key="2">
    <citation type="submission" date="2015-01" db="EMBL/GenBank/DDBJ databases">
        <title>Complete genome sequence of Methylobacterium aquaticum strain 22A.</title>
        <authorList>
            <person name="Tani A."/>
            <person name="Ogura Y."/>
            <person name="Hayashi T."/>
        </authorList>
    </citation>
    <scope>NUCLEOTIDE SEQUENCE [LARGE SCALE GENOMIC DNA]</scope>
    <source>
        <strain evidence="9">MA-22A</strain>
        <plasmid evidence="9">Plasmid pMaq22A_1p DNA</plasmid>
    </source>
</reference>
<protein>
    <submittedName>
        <fullName evidence="8">DSBA oxidoreductase</fullName>
    </submittedName>
</protein>
<evidence type="ECO:0000313" key="9">
    <source>
        <dbReference type="Proteomes" id="UP000061432"/>
    </source>
</evidence>
<reference evidence="8 9" key="1">
    <citation type="journal article" date="2015" name="Genome Announc.">
        <title>Complete Genome Sequence of Methylobacterium aquaticum Strain 22A, Isolated from Racomitrium japonicum Moss.</title>
        <authorList>
            <person name="Tani A."/>
            <person name="Ogura Y."/>
            <person name="Hayashi T."/>
            <person name="Kimbara K."/>
        </authorList>
    </citation>
    <scope>NUCLEOTIDE SEQUENCE [LARGE SCALE GENOMIC DNA]</scope>
    <source>
        <strain evidence="8 9">MA-22A</strain>
        <plasmid evidence="9">Plasmid pMaq22A_1p DNA</plasmid>
    </source>
</reference>
<evidence type="ECO:0000256" key="5">
    <source>
        <dbReference type="ARBA" id="ARBA00023157"/>
    </source>
</evidence>
<comment type="function">
    <text evidence="1">May be required for disulfide bond formation in some proteins.</text>
</comment>
<dbReference type="RefSeq" id="WP_060850600.1">
    <property type="nucleotide sequence ID" value="NZ_AP014705.1"/>
</dbReference>
<dbReference type="InterPro" id="IPR012336">
    <property type="entry name" value="Thioredoxin-like_fold"/>
</dbReference>
<comment type="similarity">
    <text evidence="2">Belongs to the thioredoxin family. DsbA subfamily.</text>
</comment>
<name>A0A0C6F9U1_9HYPH</name>
<keyword evidence="3" id="KW-0732">Signal</keyword>
<evidence type="ECO:0000259" key="7">
    <source>
        <dbReference type="PROSITE" id="PS51352"/>
    </source>
</evidence>
<dbReference type="PROSITE" id="PS51352">
    <property type="entry name" value="THIOREDOXIN_2"/>
    <property type="match status" value="1"/>
</dbReference>
<dbReference type="GO" id="GO:0016491">
    <property type="term" value="F:oxidoreductase activity"/>
    <property type="evidence" value="ECO:0007669"/>
    <property type="project" value="UniProtKB-KW"/>
</dbReference>
<evidence type="ECO:0000256" key="4">
    <source>
        <dbReference type="ARBA" id="ARBA00023002"/>
    </source>
</evidence>
<keyword evidence="4" id="KW-0560">Oxidoreductase</keyword>
<dbReference type="EMBL" id="AP014705">
    <property type="protein sequence ID" value="BAQ49566.1"/>
    <property type="molecule type" value="Genomic_DNA"/>
</dbReference>
<evidence type="ECO:0000256" key="1">
    <source>
        <dbReference type="ARBA" id="ARBA00003565"/>
    </source>
</evidence>
<evidence type="ECO:0000256" key="6">
    <source>
        <dbReference type="ARBA" id="ARBA00023284"/>
    </source>
</evidence>
<keyword evidence="6" id="KW-0676">Redox-active center</keyword>
<dbReference type="SUPFAM" id="SSF52833">
    <property type="entry name" value="Thioredoxin-like"/>
    <property type="match status" value="1"/>
</dbReference>
<dbReference type="OrthoDB" id="9780147at2"/>
<dbReference type="Gene3D" id="3.40.30.10">
    <property type="entry name" value="Glutaredoxin"/>
    <property type="match status" value="1"/>
</dbReference>
<keyword evidence="5" id="KW-1015">Disulfide bond</keyword>
<dbReference type="InterPro" id="IPR013766">
    <property type="entry name" value="Thioredoxin_domain"/>
</dbReference>
<dbReference type="KEGG" id="maqu:Maq22A_1p36860"/>